<dbReference type="InterPro" id="IPR029063">
    <property type="entry name" value="SAM-dependent_MTases_sf"/>
</dbReference>
<evidence type="ECO:0000313" key="2">
    <source>
        <dbReference type="EMBL" id="OIO12998.1"/>
    </source>
</evidence>
<dbReference type="PANTHER" id="PTHR43861">
    <property type="entry name" value="TRANS-ACONITATE 2-METHYLTRANSFERASE-RELATED"/>
    <property type="match status" value="1"/>
</dbReference>
<dbReference type="AlphaFoldDB" id="A0A1J4TR97"/>
<protein>
    <recommendedName>
        <fullName evidence="1">Methyltransferase domain-containing protein</fullName>
    </recommendedName>
</protein>
<proteinExistence type="predicted"/>
<dbReference type="Gene3D" id="3.40.50.150">
    <property type="entry name" value="Vaccinia Virus protein VP39"/>
    <property type="match status" value="1"/>
</dbReference>
<name>A0A1J4TR97_9BACT</name>
<dbReference type="Proteomes" id="UP000183120">
    <property type="component" value="Unassembled WGS sequence"/>
</dbReference>
<dbReference type="Pfam" id="PF13847">
    <property type="entry name" value="Methyltransf_31"/>
    <property type="match status" value="1"/>
</dbReference>
<dbReference type="EMBL" id="MNUY01000072">
    <property type="protein sequence ID" value="OIO12998.1"/>
    <property type="molecule type" value="Genomic_DNA"/>
</dbReference>
<evidence type="ECO:0000259" key="1">
    <source>
        <dbReference type="Pfam" id="PF13847"/>
    </source>
</evidence>
<reference evidence="2 3" key="1">
    <citation type="journal article" date="2016" name="Environ. Microbiol.">
        <title>Genomic resolution of a cold subsurface aquifer community provides metabolic insights for novel microbes adapted to high CO concentrations.</title>
        <authorList>
            <person name="Probst A.J."/>
            <person name="Castelle C.J."/>
            <person name="Singh A."/>
            <person name="Brown C.T."/>
            <person name="Anantharaman K."/>
            <person name="Sharon I."/>
            <person name="Hug L.A."/>
            <person name="Burstein D."/>
            <person name="Emerson J.B."/>
            <person name="Thomas B.C."/>
            <person name="Banfield J.F."/>
        </authorList>
    </citation>
    <scope>NUCLEOTIDE SEQUENCE [LARGE SCALE GENOMIC DNA]</scope>
    <source>
        <strain evidence="2">CG1_02_37_22</strain>
    </source>
</reference>
<comment type="caution">
    <text evidence="2">The sequence shown here is derived from an EMBL/GenBank/DDBJ whole genome shotgun (WGS) entry which is preliminary data.</text>
</comment>
<feature type="domain" description="Methyltransferase" evidence="1">
    <location>
        <begin position="34"/>
        <end position="137"/>
    </location>
</feature>
<accession>A0A1J4TR97</accession>
<dbReference type="InterPro" id="IPR025714">
    <property type="entry name" value="Methyltranfer_dom"/>
</dbReference>
<dbReference type="SUPFAM" id="SSF53335">
    <property type="entry name" value="S-adenosyl-L-methionine-dependent methyltransferases"/>
    <property type="match status" value="1"/>
</dbReference>
<organism evidence="2 3">
    <name type="scientific">Candidatus Gottesmanbacteria bacterium CG1_02_37_22</name>
    <dbReference type="NCBI Taxonomy" id="1805209"/>
    <lineage>
        <taxon>Bacteria</taxon>
        <taxon>Candidatus Gottesmaniibacteriota</taxon>
    </lineage>
</organism>
<evidence type="ECO:0000313" key="3">
    <source>
        <dbReference type="Proteomes" id="UP000183120"/>
    </source>
</evidence>
<sequence length="190" mass="21427">MKTRESGMPDEMMWDTFFDPEVILDSLGIKNVAGNIADLGCGYGTFTIPVAKRTKGKVYAIDIEKDMLRMTQEKVKQSGLRNVKVIQRDFMVDGTDLADSCCDLVMLFNILHAEDPLKILIETKRNLTSKGKVAIIHWIPDPTTPRGPPMSIRPRPEQIQDWLKKAGFNLKKKIIPLPPYHYGILGINST</sequence>
<dbReference type="STRING" id="1805209.AUJ73_04545"/>
<dbReference type="CDD" id="cd02440">
    <property type="entry name" value="AdoMet_MTases"/>
    <property type="match status" value="1"/>
</dbReference>
<gene>
    <name evidence="2" type="ORF">AUJ73_04545</name>
</gene>